<accession>A0ABD5W791</accession>
<comment type="caution">
    <text evidence="1">The sequence shown here is derived from an EMBL/GenBank/DDBJ whole genome shotgun (WGS) entry which is preliminary data.</text>
</comment>
<dbReference type="Pfam" id="PF23959">
    <property type="entry name" value="DUF7288"/>
    <property type="match status" value="1"/>
</dbReference>
<proteinExistence type="predicted"/>
<dbReference type="RefSeq" id="WP_284031566.1">
    <property type="nucleotide sequence ID" value="NZ_CP126154.1"/>
</dbReference>
<evidence type="ECO:0000313" key="2">
    <source>
        <dbReference type="Proteomes" id="UP001596461"/>
    </source>
</evidence>
<evidence type="ECO:0000313" key="1">
    <source>
        <dbReference type="EMBL" id="MFC7068310.1"/>
    </source>
</evidence>
<keyword evidence="2" id="KW-1185">Reference proteome</keyword>
<sequence>MFDDRGQAHTLEAFAAALVVLSGVVFALQATAVTPLTGSTSSQYIENQQASQAESLLAAEAANGSVDDMLLYWNETERRFHGAGKRGYTSGLPPTAFGTAFSEAFLERGIAYNVNVYSVRPGPNGSVAPANATRERTRLVYLGEPTEHATVATRTVTLSDDDRLLAADGTPTADTLGAANTTYFAPDADPDSGLFGVFEVEVVLWRM</sequence>
<dbReference type="Proteomes" id="UP001596461">
    <property type="component" value="Unassembled WGS sequence"/>
</dbReference>
<protein>
    <submittedName>
        <fullName evidence="1">Uncharacterized protein</fullName>
    </submittedName>
</protein>
<dbReference type="AlphaFoldDB" id="A0ABD5W791"/>
<dbReference type="GeneID" id="81126475"/>
<dbReference type="EMBL" id="JBHTAH010000001">
    <property type="protein sequence ID" value="MFC7068310.1"/>
    <property type="molecule type" value="Genomic_DNA"/>
</dbReference>
<name>A0ABD5W791_9EURY</name>
<gene>
    <name evidence="1" type="ORF">ACFQL9_01540</name>
</gene>
<organism evidence="1 2">
    <name type="scientific">Halobaculum lipolyticum</name>
    <dbReference type="NCBI Taxonomy" id="3032001"/>
    <lineage>
        <taxon>Archaea</taxon>
        <taxon>Methanobacteriati</taxon>
        <taxon>Methanobacteriota</taxon>
        <taxon>Stenosarchaea group</taxon>
        <taxon>Halobacteria</taxon>
        <taxon>Halobacteriales</taxon>
        <taxon>Haloferacaceae</taxon>
        <taxon>Halobaculum</taxon>
    </lineage>
</organism>
<dbReference type="InterPro" id="IPR055712">
    <property type="entry name" value="DUF7288"/>
</dbReference>
<reference evidence="1 2" key="1">
    <citation type="journal article" date="2019" name="Int. J. Syst. Evol. Microbiol.">
        <title>The Global Catalogue of Microorganisms (GCM) 10K type strain sequencing project: providing services to taxonomists for standard genome sequencing and annotation.</title>
        <authorList>
            <consortium name="The Broad Institute Genomics Platform"/>
            <consortium name="The Broad Institute Genome Sequencing Center for Infectious Disease"/>
            <person name="Wu L."/>
            <person name="Ma J."/>
        </authorList>
    </citation>
    <scope>NUCLEOTIDE SEQUENCE [LARGE SCALE GENOMIC DNA]</scope>
    <source>
        <strain evidence="1 2">DT31</strain>
    </source>
</reference>